<protein>
    <submittedName>
        <fullName evidence="1">Uncharacterized protein</fullName>
    </submittedName>
</protein>
<proteinExistence type="predicted"/>
<gene>
    <name evidence="1" type="ORF">PSP31121_05542</name>
</gene>
<evidence type="ECO:0000313" key="1">
    <source>
        <dbReference type="EMBL" id="VVE85909.1"/>
    </source>
</evidence>
<dbReference type="EMBL" id="CABPSR010000045">
    <property type="protein sequence ID" value="VVE85909.1"/>
    <property type="molecule type" value="Genomic_DNA"/>
</dbReference>
<evidence type="ECO:0000313" key="2">
    <source>
        <dbReference type="Proteomes" id="UP000335538"/>
    </source>
</evidence>
<dbReference type="Proteomes" id="UP000335538">
    <property type="component" value="Unassembled WGS sequence"/>
</dbReference>
<organism evidence="1 2">
    <name type="scientific">Pandoraea sputorum</name>
    <dbReference type="NCBI Taxonomy" id="93222"/>
    <lineage>
        <taxon>Bacteria</taxon>
        <taxon>Pseudomonadati</taxon>
        <taxon>Pseudomonadota</taxon>
        <taxon>Betaproteobacteria</taxon>
        <taxon>Burkholderiales</taxon>
        <taxon>Burkholderiaceae</taxon>
        <taxon>Pandoraea</taxon>
    </lineage>
</organism>
<reference evidence="1 2" key="1">
    <citation type="submission" date="2019-08" db="EMBL/GenBank/DDBJ databases">
        <authorList>
            <person name="Peeters C."/>
        </authorList>
    </citation>
    <scope>NUCLEOTIDE SEQUENCE [LARGE SCALE GENOMIC DNA]</scope>
    <source>
        <strain evidence="1 2">LMG 31121</strain>
    </source>
</reference>
<sequence>MSGFGQVQMSVFASLVWYLEAPDHEYETTNRWREPESLQ</sequence>
<name>A0A5E5BJ62_9BURK</name>
<accession>A0A5E5BJ62</accession>
<dbReference type="AlphaFoldDB" id="A0A5E5BJ62"/>